<gene>
    <name evidence="1" type="ORF">BXY75_0840</name>
</gene>
<name>A0A3L9Z0M7_9FLAO</name>
<dbReference type="GO" id="GO:0000160">
    <property type="term" value="P:phosphorelay signal transduction system"/>
    <property type="evidence" value="ECO:0007669"/>
    <property type="project" value="InterPro"/>
</dbReference>
<reference evidence="1 2" key="1">
    <citation type="submission" date="2018-10" db="EMBL/GenBank/DDBJ databases">
        <title>Genomic Encyclopedia of Archaeal and Bacterial Type Strains, Phase II (KMG-II): from individual species to whole genera.</title>
        <authorList>
            <person name="Goeker M."/>
        </authorList>
    </citation>
    <scope>NUCLEOTIDE SEQUENCE [LARGE SCALE GENOMIC DNA]</scope>
    <source>
        <strain evidence="1 2">DSM 23424</strain>
    </source>
</reference>
<dbReference type="InterPro" id="IPR036641">
    <property type="entry name" value="HPT_dom_sf"/>
</dbReference>
<dbReference type="AlphaFoldDB" id="A0A3L9Z0M7"/>
<dbReference type="Proteomes" id="UP000271339">
    <property type="component" value="Unassembled WGS sequence"/>
</dbReference>
<comment type="caution">
    <text evidence="1">The sequence shown here is derived from an EMBL/GenBank/DDBJ whole genome shotgun (WGS) entry which is preliminary data.</text>
</comment>
<evidence type="ECO:0000313" key="2">
    <source>
        <dbReference type="Proteomes" id="UP000271339"/>
    </source>
</evidence>
<evidence type="ECO:0000313" key="1">
    <source>
        <dbReference type="EMBL" id="RMA66416.1"/>
    </source>
</evidence>
<dbReference type="RefSeq" id="WP_121906413.1">
    <property type="nucleotide sequence ID" value="NZ_REFC01000011.1"/>
</dbReference>
<organism evidence="1 2">
    <name type="scientific">Ulvibacter antarcticus</name>
    <dbReference type="NCBI Taxonomy" id="442714"/>
    <lineage>
        <taxon>Bacteria</taxon>
        <taxon>Pseudomonadati</taxon>
        <taxon>Bacteroidota</taxon>
        <taxon>Flavobacteriia</taxon>
        <taxon>Flavobacteriales</taxon>
        <taxon>Flavobacteriaceae</taxon>
        <taxon>Ulvibacter</taxon>
    </lineage>
</organism>
<sequence>MQEHPNLLYVKELANGDEVFESKLLSVIKKELFEEIENYTNCFKNEQFVDAAIIVHKLRNKISILGLYKGSEIAKEHENDLRNGNNSLHLVFLDILENLTQFMHNK</sequence>
<keyword evidence="2" id="KW-1185">Reference proteome</keyword>
<dbReference type="EMBL" id="REFC01000011">
    <property type="protein sequence ID" value="RMA66416.1"/>
    <property type="molecule type" value="Genomic_DNA"/>
</dbReference>
<accession>A0A3L9Z0M7</accession>
<dbReference type="OrthoDB" id="1441381at2"/>
<evidence type="ECO:0008006" key="3">
    <source>
        <dbReference type="Google" id="ProtNLM"/>
    </source>
</evidence>
<protein>
    <recommendedName>
        <fullName evidence="3">HPt domain-containing protein</fullName>
    </recommendedName>
</protein>
<dbReference type="SUPFAM" id="SSF47226">
    <property type="entry name" value="Histidine-containing phosphotransfer domain, HPT domain"/>
    <property type="match status" value="1"/>
</dbReference>
<dbReference type="Gene3D" id="1.20.120.160">
    <property type="entry name" value="HPT domain"/>
    <property type="match status" value="1"/>
</dbReference>
<proteinExistence type="predicted"/>